<dbReference type="Pfam" id="PF13744">
    <property type="entry name" value="HTH_37"/>
    <property type="match status" value="1"/>
</dbReference>
<organism evidence="2 3">
    <name type="scientific">Neorickettsia helminthoeca str. Oregon</name>
    <dbReference type="NCBI Taxonomy" id="1286528"/>
    <lineage>
        <taxon>Bacteria</taxon>
        <taxon>Pseudomonadati</taxon>
        <taxon>Pseudomonadota</taxon>
        <taxon>Alphaproteobacteria</taxon>
        <taxon>Rickettsiales</taxon>
        <taxon>Anaplasmataceae</taxon>
        <taxon>Neorickettsia</taxon>
    </lineage>
</organism>
<dbReference type="SUPFAM" id="SSF47413">
    <property type="entry name" value="lambda repressor-like DNA-binding domains"/>
    <property type="match status" value="1"/>
</dbReference>
<dbReference type="InterPro" id="IPR010982">
    <property type="entry name" value="Lambda_DNA-bd_dom_sf"/>
</dbReference>
<accession>X5H2Y5</accession>
<dbReference type="KEGG" id="nhm:NHE_0038"/>
<dbReference type="Gene3D" id="1.10.260.40">
    <property type="entry name" value="lambda repressor-like DNA-binding domains"/>
    <property type="match status" value="1"/>
</dbReference>
<gene>
    <name evidence="2" type="ORF">NHE_0038</name>
</gene>
<keyword evidence="3" id="KW-1185">Reference proteome</keyword>
<dbReference type="Proteomes" id="UP000023755">
    <property type="component" value="Chromosome"/>
</dbReference>
<protein>
    <submittedName>
        <fullName evidence="2">Helix-turn-helix domain protein</fullName>
    </submittedName>
</protein>
<evidence type="ECO:0000259" key="1">
    <source>
        <dbReference type="Pfam" id="PF13744"/>
    </source>
</evidence>
<dbReference type="HOGENOM" id="CLU_2317366_0_0_5"/>
<evidence type="ECO:0000313" key="3">
    <source>
        <dbReference type="Proteomes" id="UP000023755"/>
    </source>
</evidence>
<name>X5H2Y5_9RICK</name>
<dbReference type="InterPro" id="IPR039554">
    <property type="entry name" value="HigA2-like_HTH"/>
</dbReference>
<dbReference type="EMBL" id="CP007481">
    <property type="protein sequence ID" value="AHX11013.1"/>
    <property type="molecule type" value="Genomic_DNA"/>
</dbReference>
<sequence length="99" mass="11498">MLKDVIRSDETEEGDCVDIDRFSISDTSQLSDVRSILVKRISQIIAYNNWSQKYAASLLKIDQPKISQIKNFKTEGFSLERLLKFFILLGWKVDVRLTK</sequence>
<evidence type="ECO:0000313" key="2">
    <source>
        <dbReference type="EMBL" id="AHX11013.1"/>
    </source>
</evidence>
<dbReference type="AlphaFoldDB" id="X5H2Y5"/>
<reference evidence="2 3" key="1">
    <citation type="submission" date="2014-03" db="EMBL/GenBank/DDBJ databases">
        <title>Sequencing and Comparison of Genomes and Transcriptome Profiles of Human Ehrlichiosis Agents.</title>
        <authorList>
            <person name="Lin M."/>
            <person name="Daugherty S.C."/>
            <person name="Nagaraj S."/>
            <person name="Cheng Z."/>
            <person name="Xiong Q."/>
            <person name="Lin F.-Y."/>
            <person name="Sengamalay N."/>
            <person name="Ott S."/>
            <person name="Godinez A."/>
            <person name="Tallon L.J."/>
            <person name="Sadzewicz L."/>
            <person name="Fraser C.M."/>
            <person name="Dunning Hotopp J.C."/>
            <person name="Rikihisa Y."/>
        </authorList>
    </citation>
    <scope>NUCLEOTIDE SEQUENCE [LARGE SCALE GENOMIC DNA]</scope>
    <source>
        <strain evidence="2 3">Oregon</strain>
    </source>
</reference>
<feature type="domain" description="HigA2-like helix-turn-helix" evidence="1">
    <location>
        <begin position="22"/>
        <end position="96"/>
    </location>
</feature>
<proteinExistence type="predicted"/>
<dbReference type="GO" id="GO:0003677">
    <property type="term" value="F:DNA binding"/>
    <property type="evidence" value="ECO:0007669"/>
    <property type="project" value="InterPro"/>
</dbReference>
<dbReference type="OrthoDB" id="7165656at2"/>
<dbReference type="STRING" id="1286528.NHE_0038"/>